<name>A0ABT0BN78_9SPHN</name>
<evidence type="ECO:0000313" key="2">
    <source>
        <dbReference type="Proteomes" id="UP001202281"/>
    </source>
</evidence>
<protein>
    <submittedName>
        <fullName evidence="1">Uncharacterized protein</fullName>
    </submittedName>
</protein>
<dbReference type="EMBL" id="JALHLG010000005">
    <property type="protein sequence ID" value="MCJ2186502.1"/>
    <property type="molecule type" value="Genomic_DNA"/>
</dbReference>
<comment type="caution">
    <text evidence="1">The sequence shown here is derived from an EMBL/GenBank/DDBJ whole genome shotgun (WGS) entry which is preliminary data.</text>
</comment>
<accession>A0ABT0BN78</accession>
<proteinExistence type="predicted"/>
<dbReference type="RefSeq" id="WP_243918949.1">
    <property type="nucleotide sequence ID" value="NZ_JALHLG010000005.1"/>
</dbReference>
<organism evidence="1 2">
    <name type="scientific">Novosphingobium beihaiensis</name>
    <dbReference type="NCBI Taxonomy" id="2930389"/>
    <lineage>
        <taxon>Bacteria</taxon>
        <taxon>Pseudomonadati</taxon>
        <taxon>Pseudomonadota</taxon>
        <taxon>Alphaproteobacteria</taxon>
        <taxon>Sphingomonadales</taxon>
        <taxon>Sphingomonadaceae</taxon>
        <taxon>Novosphingobium</taxon>
    </lineage>
</organism>
<gene>
    <name evidence="1" type="ORF">MTR66_06710</name>
</gene>
<evidence type="ECO:0000313" key="1">
    <source>
        <dbReference type="EMBL" id="MCJ2186502.1"/>
    </source>
</evidence>
<keyword evidence="2" id="KW-1185">Reference proteome</keyword>
<reference evidence="1 2" key="1">
    <citation type="submission" date="2022-04" db="EMBL/GenBank/DDBJ databases">
        <title>Identification of a novel bacterium isolated from mangrove sediments.</title>
        <authorList>
            <person name="Pan X."/>
        </authorList>
    </citation>
    <scope>NUCLEOTIDE SEQUENCE [LARGE SCALE GENOMIC DNA]</scope>
    <source>
        <strain evidence="1 2">B2638</strain>
    </source>
</reference>
<dbReference type="Proteomes" id="UP001202281">
    <property type="component" value="Unassembled WGS sequence"/>
</dbReference>
<sequence>MPQLDKAEERAFIRIADARDAAEAQLTRAQIEDRFVQDPVVLDGLRRRPRYFDGRFLTGADLTRDQDYVRQRQADMARAGGAGVITGLHVSERSLGRGETLAITPGIGLTPSGDLVMLTRQRNVPLLDLPTSRQLDSALGLAGEPRVPLGRRSGLFVLALRPVEFTANPIAAYPRSVSGHRTVEDGDIIEASAITLIPYPDLAGASDLEDARRTVARAIFAGKGQSLAQDMLPLAMLALDRGTVRWIDTAMLRRETGEDSGLHVGIARRPRALAEAFLTQHASHLGDILSEMGARGIDPVFPAASFFSLLPPAGQMPVAAINADDFGFIQSYFPPGVEADLAFVPADEIPTLVEESLGLPPIDLAASEDERAGTGVTICVPVDRTRLRRIRLTLDSERLPLGESAAASRGGGAFDLVSGMLERRSRTAALPAGPGAVSDEVAELRQLAWKAALAEAVSALPTGPGGVPLVWYLRRRSIALQSQVESAAVAVSGDDVTLNSIVNEKIDRLKLAKRLAAINGDATPQAAARLMSLLSRPGVANSDVLTAAIISDVEKVIAADLPALPDDIEVTPAIKPKPAPAPTRVRPGIATAAIRPALSPLRINPAVLGRAATARLVQPGLLKRAPASTRLTAVRAGLSRVAAAEGAGLTTKARTDTELKLGEAEVMDVAQDYTDPHLGEGLARLGLALGDKWPTAKDAIWLGESGRALPLDLAFRKLPEETVGDFASLVETAVTKQSADDIDGVLDKADG</sequence>